<dbReference type="EMBL" id="JAAOAQ010000750">
    <property type="protein sequence ID" value="KAF5535360.1"/>
    <property type="molecule type" value="Genomic_DNA"/>
</dbReference>
<name>A0A8H5MPI8_9HYPO</name>
<protein>
    <submittedName>
        <fullName evidence="2">Uncharacterized protein</fullName>
    </submittedName>
</protein>
<organism evidence="2 3">
    <name type="scientific">Fusarium phyllophilum</name>
    <dbReference type="NCBI Taxonomy" id="47803"/>
    <lineage>
        <taxon>Eukaryota</taxon>
        <taxon>Fungi</taxon>
        <taxon>Dikarya</taxon>
        <taxon>Ascomycota</taxon>
        <taxon>Pezizomycotina</taxon>
        <taxon>Sordariomycetes</taxon>
        <taxon>Hypocreomycetidae</taxon>
        <taxon>Hypocreales</taxon>
        <taxon>Nectriaceae</taxon>
        <taxon>Fusarium</taxon>
        <taxon>Fusarium fujikuroi species complex</taxon>
    </lineage>
</organism>
<evidence type="ECO:0000313" key="3">
    <source>
        <dbReference type="Proteomes" id="UP000582016"/>
    </source>
</evidence>
<gene>
    <name evidence="2" type="ORF">FPHYL_13217</name>
</gene>
<dbReference type="AlphaFoldDB" id="A0A8H5MPI8"/>
<keyword evidence="3" id="KW-1185">Reference proteome</keyword>
<dbReference type="OrthoDB" id="5095471at2759"/>
<feature type="region of interest" description="Disordered" evidence="1">
    <location>
        <begin position="81"/>
        <end position="122"/>
    </location>
</feature>
<feature type="compositionally biased region" description="Acidic residues" evidence="1">
    <location>
        <begin position="82"/>
        <end position="99"/>
    </location>
</feature>
<comment type="caution">
    <text evidence="2">The sequence shown here is derived from an EMBL/GenBank/DDBJ whole genome shotgun (WGS) entry which is preliminary data.</text>
</comment>
<accession>A0A8H5MPI8</accession>
<reference evidence="2 3" key="1">
    <citation type="submission" date="2020-05" db="EMBL/GenBank/DDBJ databases">
        <title>Identification and distribution of gene clusters putatively required for synthesis of sphingolipid metabolism inhibitors in phylogenetically diverse species of the filamentous fungus Fusarium.</title>
        <authorList>
            <person name="Kim H.-S."/>
            <person name="Busman M."/>
            <person name="Brown D.W."/>
            <person name="Divon H."/>
            <person name="Uhlig S."/>
            <person name="Proctor R.H."/>
        </authorList>
    </citation>
    <scope>NUCLEOTIDE SEQUENCE [LARGE SCALE GENOMIC DNA]</scope>
    <source>
        <strain evidence="2 3">NRRL 13617</strain>
    </source>
</reference>
<proteinExistence type="predicted"/>
<evidence type="ECO:0000256" key="1">
    <source>
        <dbReference type="SAM" id="MobiDB-lite"/>
    </source>
</evidence>
<sequence length="122" mass="13819">MIEKICNIVEVSVTRHPTPQALLELDVPKEANETPLPPIPEDFLDRWAANGKAKEIFEPPHDVSRKSVSVWKKHLDSIREEMLDDDSIPMSEEEEDHGEDTDHHLSTDNPTIHIHGGEATIE</sequence>
<evidence type="ECO:0000313" key="2">
    <source>
        <dbReference type="EMBL" id="KAF5535360.1"/>
    </source>
</evidence>
<dbReference type="Proteomes" id="UP000582016">
    <property type="component" value="Unassembled WGS sequence"/>
</dbReference>